<dbReference type="EMBL" id="AGNL01034214">
    <property type="protein sequence ID" value="EJK55355.1"/>
    <property type="molecule type" value="Genomic_DNA"/>
</dbReference>
<feature type="region of interest" description="Disordered" evidence="1">
    <location>
        <begin position="1"/>
        <end position="187"/>
    </location>
</feature>
<feature type="non-terminal residue" evidence="2">
    <location>
        <position position="187"/>
    </location>
</feature>
<name>K0RQJ6_THAOC</name>
<evidence type="ECO:0000256" key="1">
    <source>
        <dbReference type="SAM" id="MobiDB-lite"/>
    </source>
</evidence>
<organism evidence="2 3">
    <name type="scientific">Thalassiosira oceanica</name>
    <name type="common">Marine diatom</name>
    <dbReference type="NCBI Taxonomy" id="159749"/>
    <lineage>
        <taxon>Eukaryota</taxon>
        <taxon>Sar</taxon>
        <taxon>Stramenopiles</taxon>
        <taxon>Ochrophyta</taxon>
        <taxon>Bacillariophyta</taxon>
        <taxon>Coscinodiscophyceae</taxon>
        <taxon>Thalassiosirophycidae</taxon>
        <taxon>Thalassiosirales</taxon>
        <taxon>Thalassiosiraceae</taxon>
        <taxon>Thalassiosira</taxon>
    </lineage>
</organism>
<feature type="compositionally biased region" description="Acidic residues" evidence="1">
    <location>
        <begin position="27"/>
        <end position="37"/>
    </location>
</feature>
<gene>
    <name evidence="2" type="ORF">THAOC_24919</name>
</gene>
<evidence type="ECO:0000313" key="3">
    <source>
        <dbReference type="Proteomes" id="UP000266841"/>
    </source>
</evidence>
<accession>K0RQJ6</accession>
<dbReference type="Proteomes" id="UP000266841">
    <property type="component" value="Unassembled WGS sequence"/>
</dbReference>
<sequence>MTVMRIRNETAFDPRTAGVELDRWEDGIDWEGGESPDDEGRQAGTGREIRSPDKTGPVKVEGGTDHPAATPTKDSAAAIPEPTPSSGAGARVSDEEEEGCTSDYNCDDLTFRPPPPPRNKRARRGRVGERQGSGVHADDGGEDDPMSYLDAAYNPRLEALDLASEVDWEGGSSDRDDGGSGPRPVPL</sequence>
<dbReference type="AlphaFoldDB" id="K0RQJ6"/>
<protein>
    <submittedName>
        <fullName evidence="2">Uncharacterized protein</fullName>
    </submittedName>
</protein>
<reference evidence="2 3" key="1">
    <citation type="journal article" date="2012" name="Genome Biol.">
        <title>Genome and low-iron response of an oceanic diatom adapted to chronic iron limitation.</title>
        <authorList>
            <person name="Lommer M."/>
            <person name="Specht M."/>
            <person name="Roy A.S."/>
            <person name="Kraemer L."/>
            <person name="Andreson R."/>
            <person name="Gutowska M.A."/>
            <person name="Wolf J."/>
            <person name="Bergner S.V."/>
            <person name="Schilhabel M.B."/>
            <person name="Klostermeier U.C."/>
            <person name="Beiko R.G."/>
            <person name="Rosenstiel P."/>
            <person name="Hippler M."/>
            <person name="Laroche J."/>
        </authorList>
    </citation>
    <scope>NUCLEOTIDE SEQUENCE [LARGE SCALE GENOMIC DNA]</scope>
    <source>
        <strain evidence="2 3">CCMP1005</strain>
    </source>
</reference>
<keyword evidence="3" id="KW-1185">Reference proteome</keyword>
<feature type="compositionally biased region" description="Basic and acidic residues" evidence="1">
    <location>
        <begin position="1"/>
        <end position="12"/>
    </location>
</feature>
<comment type="caution">
    <text evidence="2">The sequence shown here is derived from an EMBL/GenBank/DDBJ whole genome shotgun (WGS) entry which is preliminary data.</text>
</comment>
<proteinExistence type="predicted"/>
<evidence type="ECO:0000313" key="2">
    <source>
        <dbReference type="EMBL" id="EJK55355.1"/>
    </source>
</evidence>